<protein>
    <submittedName>
        <fullName evidence="1">Uncharacterized protein</fullName>
    </submittedName>
</protein>
<evidence type="ECO:0000313" key="1">
    <source>
        <dbReference type="Ensembl" id="ENSCSEP00000012578.1"/>
    </source>
</evidence>
<dbReference type="Proteomes" id="UP000265120">
    <property type="component" value="Unassembled WGS sequence"/>
</dbReference>
<organism evidence="1 2">
    <name type="scientific">Cynoglossus semilaevis</name>
    <name type="common">Tongue sole</name>
    <dbReference type="NCBI Taxonomy" id="244447"/>
    <lineage>
        <taxon>Eukaryota</taxon>
        <taxon>Metazoa</taxon>
        <taxon>Chordata</taxon>
        <taxon>Craniata</taxon>
        <taxon>Vertebrata</taxon>
        <taxon>Euteleostomi</taxon>
        <taxon>Actinopterygii</taxon>
        <taxon>Neopterygii</taxon>
        <taxon>Teleostei</taxon>
        <taxon>Neoteleostei</taxon>
        <taxon>Acanthomorphata</taxon>
        <taxon>Carangaria</taxon>
        <taxon>Pleuronectiformes</taxon>
        <taxon>Pleuronectoidei</taxon>
        <taxon>Cynoglossidae</taxon>
        <taxon>Cynoglossinae</taxon>
        <taxon>Cynoglossus</taxon>
    </lineage>
</organism>
<sequence>LTRTCRQTAEMMKALMNPANITFKPYPGLDHSSCPEVGLFILPPP</sequence>
<accession>A0A3P8VB71</accession>
<dbReference type="InParanoid" id="A0A3P8VB71"/>
<evidence type="ECO:0000313" key="2">
    <source>
        <dbReference type="Proteomes" id="UP000265120"/>
    </source>
</evidence>
<keyword evidence="2" id="KW-1185">Reference proteome</keyword>
<dbReference type="Ensembl" id="ENSCSET00000012730.1">
    <property type="protein sequence ID" value="ENSCSEP00000012578.1"/>
    <property type="gene ID" value="ENSCSEG00000008131.1"/>
</dbReference>
<dbReference type="AlphaFoldDB" id="A0A3P8VB71"/>
<reference evidence="1" key="2">
    <citation type="submission" date="2025-09" db="UniProtKB">
        <authorList>
            <consortium name="Ensembl"/>
        </authorList>
    </citation>
    <scope>IDENTIFICATION</scope>
</reference>
<proteinExistence type="predicted"/>
<reference evidence="1" key="1">
    <citation type="submission" date="2025-08" db="UniProtKB">
        <authorList>
            <consortium name="Ensembl"/>
        </authorList>
    </citation>
    <scope>IDENTIFICATION</scope>
</reference>
<name>A0A3P8VB71_CYNSE</name>